<gene>
    <name evidence="1" type="ORF">I553_4929</name>
</gene>
<protein>
    <submittedName>
        <fullName evidence="1">Uncharacterized protein</fullName>
    </submittedName>
</protein>
<evidence type="ECO:0000313" key="1">
    <source>
        <dbReference type="EMBL" id="EUA30672.1"/>
    </source>
</evidence>
<dbReference type="EMBL" id="JAOB01000060">
    <property type="protein sequence ID" value="EUA30672.1"/>
    <property type="molecule type" value="Genomic_DNA"/>
</dbReference>
<accession>X8AFI0</accession>
<comment type="caution">
    <text evidence="1">The sequence shown here is derived from an EMBL/GenBank/DDBJ whole genome shotgun (WGS) entry which is preliminary data.</text>
</comment>
<reference evidence="1" key="1">
    <citation type="submission" date="2014-01" db="EMBL/GenBank/DDBJ databases">
        <authorList>
            <person name="Brown-Elliot B."/>
            <person name="Wallace R."/>
            <person name="Lenaerts A."/>
            <person name="Ordway D."/>
            <person name="DeGroote M.A."/>
            <person name="Parker T."/>
            <person name="Sizemore C."/>
            <person name="Tallon L.J."/>
            <person name="Sadzewicz L.K."/>
            <person name="Sengamalay N."/>
            <person name="Fraser C.M."/>
            <person name="Hine E."/>
            <person name="Shefchek K.A."/>
            <person name="Das S.P."/>
            <person name="Tettelin H."/>
        </authorList>
    </citation>
    <scope>NUCLEOTIDE SEQUENCE [LARGE SCALE GENOMIC DNA]</scope>
    <source>
        <strain evidence="1">4042</strain>
    </source>
</reference>
<name>X8AFI0_MYCXE</name>
<dbReference type="AlphaFoldDB" id="X8AFI0"/>
<proteinExistence type="predicted"/>
<organism evidence="1">
    <name type="scientific">Mycobacterium xenopi 4042</name>
    <dbReference type="NCBI Taxonomy" id="1299334"/>
    <lineage>
        <taxon>Bacteria</taxon>
        <taxon>Bacillati</taxon>
        <taxon>Actinomycetota</taxon>
        <taxon>Actinomycetes</taxon>
        <taxon>Mycobacteriales</taxon>
        <taxon>Mycobacteriaceae</taxon>
        <taxon>Mycobacterium</taxon>
    </lineage>
</organism>
<sequence>MVEVLHPVSRRSIEWVGTGSADGRWQSLPYQDVQKVKCSLVQGMRK</sequence>